<dbReference type="Pfam" id="PF04909">
    <property type="entry name" value="Amidohydro_2"/>
    <property type="match status" value="1"/>
</dbReference>
<gene>
    <name evidence="3" type="ORF">NZD89_16315</name>
</gene>
<dbReference type="InterPro" id="IPR052350">
    <property type="entry name" value="Metallo-dep_Lactonases"/>
</dbReference>
<feature type="domain" description="Amidohydrolase-related" evidence="2">
    <location>
        <begin position="3"/>
        <end position="130"/>
    </location>
</feature>
<dbReference type="EMBL" id="CP104067">
    <property type="protein sequence ID" value="WAH39960.1"/>
    <property type="molecule type" value="Genomic_DNA"/>
</dbReference>
<organism evidence="3 4">
    <name type="scientific">Alicyclobacillus fastidiosus</name>
    <dbReference type="NCBI Taxonomy" id="392011"/>
    <lineage>
        <taxon>Bacteria</taxon>
        <taxon>Bacillati</taxon>
        <taxon>Bacillota</taxon>
        <taxon>Bacilli</taxon>
        <taxon>Bacillales</taxon>
        <taxon>Alicyclobacillaceae</taxon>
        <taxon>Alicyclobacillus</taxon>
    </lineage>
</organism>
<evidence type="ECO:0000313" key="4">
    <source>
        <dbReference type="Proteomes" id="UP001164761"/>
    </source>
</evidence>
<comment type="similarity">
    <text evidence="1">Belongs to the metallo-dependent hydrolases superfamily.</text>
</comment>
<evidence type="ECO:0000313" key="3">
    <source>
        <dbReference type="EMBL" id="WAH39960.1"/>
    </source>
</evidence>
<protein>
    <submittedName>
        <fullName evidence="3">Amidohydrolase family protein</fullName>
    </submittedName>
</protein>
<dbReference type="SUPFAM" id="SSF51556">
    <property type="entry name" value="Metallo-dependent hydrolases"/>
    <property type="match status" value="1"/>
</dbReference>
<keyword evidence="4" id="KW-1185">Reference proteome</keyword>
<accession>A0ABY6ZAP2</accession>
<dbReference type="PANTHER" id="PTHR43569:SF2">
    <property type="entry name" value="AMIDOHYDROLASE-RELATED DOMAIN-CONTAINING PROTEIN"/>
    <property type="match status" value="1"/>
</dbReference>
<dbReference type="Gene3D" id="3.20.20.140">
    <property type="entry name" value="Metal-dependent hydrolases"/>
    <property type="match status" value="1"/>
</dbReference>
<dbReference type="InterPro" id="IPR006680">
    <property type="entry name" value="Amidohydro-rel"/>
</dbReference>
<name>A0ABY6ZAP2_9BACL</name>
<sequence>MHELLQRVPTLRAVIDHLAKPSIKDQLFDPWRSDIAELAKYPSVMCKLSGMVTEADPARWHLDDLRPYVFEIVSMFGPKRVMFGSDWPVCTDVTSYEEVYDTLTTILQPRLSDVQMRWVFGDNAKEFYRLGTSG</sequence>
<dbReference type="Proteomes" id="UP001164761">
    <property type="component" value="Chromosome"/>
</dbReference>
<dbReference type="InterPro" id="IPR032466">
    <property type="entry name" value="Metal_Hydrolase"/>
</dbReference>
<proteinExistence type="inferred from homology"/>
<dbReference type="PANTHER" id="PTHR43569">
    <property type="entry name" value="AMIDOHYDROLASE"/>
    <property type="match status" value="1"/>
</dbReference>
<evidence type="ECO:0000256" key="1">
    <source>
        <dbReference type="ARBA" id="ARBA00038310"/>
    </source>
</evidence>
<evidence type="ECO:0000259" key="2">
    <source>
        <dbReference type="Pfam" id="PF04909"/>
    </source>
</evidence>
<dbReference type="RefSeq" id="WP_268003858.1">
    <property type="nucleotide sequence ID" value="NZ_BSUT01000001.1"/>
</dbReference>
<reference evidence="3" key="1">
    <citation type="submission" date="2022-08" db="EMBL/GenBank/DDBJ databases">
        <title>Alicyclobacillus fastidiosus DSM 17978, complete genome.</title>
        <authorList>
            <person name="Wang Q."/>
            <person name="Cai R."/>
            <person name="Wang Z."/>
        </authorList>
    </citation>
    <scope>NUCLEOTIDE SEQUENCE</scope>
    <source>
        <strain evidence="3">DSM 17978</strain>
    </source>
</reference>